<comment type="caution">
    <text evidence="2">The sequence shown here is derived from an EMBL/GenBank/DDBJ whole genome shotgun (WGS) entry which is preliminary data.</text>
</comment>
<dbReference type="CDD" id="cd21109">
    <property type="entry name" value="SPASM"/>
    <property type="match status" value="1"/>
</dbReference>
<dbReference type="EMBL" id="MASR01000001">
    <property type="protein sequence ID" value="OFE12251.1"/>
    <property type="molecule type" value="Genomic_DNA"/>
</dbReference>
<dbReference type="InterPro" id="IPR023885">
    <property type="entry name" value="4Fe4S-binding_SPASM_dom"/>
</dbReference>
<dbReference type="RefSeq" id="WP_070115874.1">
    <property type="nucleotide sequence ID" value="NZ_CAXATG010000002.1"/>
</dbReference>
<dbReference type="AlphaFoldDB" id="A0A1E8CIG1"/>
<name>A0A1E8CIG1_9GAMM</name>
<sequence length="361" mass="40319">MESIYYVLCWHCHRRCKHCYDERFRPYVRDELDSVVTEAANSAPAIISNLPVSMQYLDRNSPDPDSPGGFRKRTGRIIISGGDVLTEPVRERVLYPALEAIRDKYRDQGGVKVIVQTTGDLLTEKILDELLSRGVWSVSAAGIDDYHVGMQGEKKYELAARLKTMFEAAGMISVADHDKRRDLDQTGPPVYSLFGATDDAWIGKIWPRGRAWRNSLSKATMADNFCNAWSGGLGFLEHGFSGSEVSIDPDGNVFPCCLKTARPLGNLTEEPLLDILDSLAGHPVFEAINAGKPERMGLSLDLPVQQFLEASHTQTPDGSDYSNICIGCDAFFRDHLEGVLHDLHRQRLNRRLNMIPIHQTS</sequence>
<feature type="domain" description="4Fe4S-binding SPASM" evidence="1">
    <location>
        <begin position="244"/>
        <end position="278"/>
    </location>
</feature>
<dbReference type="Gene3D" id="3.20.20.70">
    <property type="entry name" value="Aldolase class I"/>
    <property type="match status" value="1"/>
</dbReference>
<evidence type="ECO:0000313" key="2">
    <source>
        <dbReference type="EMBL" id="OFE12251.1"/>
    </source>
</evidence>
<evidence type="ECO:0000259" key="1">
    <source>
        <dbReference type="Pfam" id="PF13186"/>
    </source>
</evidence>
<reference evidence="3" key="1">
    <citation type="submission" date="2016-07" db="EMBL/GenBank/DDBJ databases">
        <authorList>
            <person name="Florea S."/>
            <person name="Webb J.S."/>
            <person name="Jaromczyk J."/>
            <person name="Schardl C.L."/>
        </authorList>
    </citation>
    <scope>NUCLEOTIDE SEQUENCE [LARGE SCALE GENOMIC DNA]</scope>
    <source>
        <strain evidence="3">KCTC 42131</strain>
    </source>
</reference>
<protein>
    <recommendedName>
        <fullName evidence="1">4Fe4S-binding SPASM domain-containing protein</fullName>
    </recommendedName>
</protein>
<dbReference type="STRING" id="1524254.PHACT_03135"/>
<evidence type="ECO:0000313" key="3">
    <source>
        <dbReference type="Proteomes" id="UP000175669"/>
    </source>
</evidence>
<keyword evidence="3" id="KW-1185">Reference proteome</keyword>
<gene>
    <name evidence="2" type="ORF">PHACT_03135</name>
</gene>
<proteinExistence type="predicted"/>
<accession>A0A1E8CIG1</accession>
<dbReference type="Pfam" id="PF13186">
    <property type="entry name" value="SPASM"/>
    <property type="match status" value="1"/>
</dbReference>
<dbReference type="InterPro" id="IPR013785">
    <property type="entry name" value="Aldolase_TIM"/>
</dbReference>
<organism evidence="2 3">
    <name type="scientific">Pseudohongiella acticola</name>
    <dbReference type="NCBI Taxonomy" id="1524254"/>
    <lineage>
        <taxon>Bacteria</taxon>
        <taxon>Pseudomonadati</taxon>
        <taxon>Pseudomonadota</taxon>
        <taxon>Gammaproteobacteria</taxon>
        <taxon>Pseudomonadales</taxon>
        <taxon>Pseudohongiellaceae</taxon>
        <taxon>Pseudohongiella</taxon>
    </lineage>
</organism>
<dbReference type="Proteomes" id="UP000175669">
    <property type="component" value="Unassembled WGS sequence"/>
</dbReference>